<organism evidence="1 2">
    <name type="scientific">Streptococcus australis ATCC 700641</name>
    <dbReference type="NCBI Taxonomy" id="888833"/>
    <lineage>
        <taxon>Bacteria</taxon>
        <taxon>Bacillati</taxon>
        <taxon>Bacillota</taxon>
        <taxon>Bacilli</taxon>
        <taxon>Lactobacillales</taxon>
        <taxon>Streptococcaceae</taxon>
        <taxon>Streptococcus</taxon>
    </lineage>
</organism>
<accession>E7SAN2</accession>
<proteinExistence type="predicted"/>
<gene>
    <name evidence="1" type="ORF">HMPREF9421_1249</name>
</gene>
<evidence type="ECO:0000313" key="2">
    <source>
        <dbReference type="Proteomes" id="UP000002814"/>
    </source>
</evidence>
<keyword evidence="2" id="KW-1185">Reference proteome</keyword>
<reference evidence="1 2" key="1">
    <citation type="submission" date="2010-12" db="EMBL/GenBank/DDBJ databases">
        <authorList>
            <person name="Muzny D."/>
            <person name="Qin X."/>
            <person name="Deng J."/>
            <person name="Jiang H."/>
            <person name="Liu Y."/>
            <person name="Qu J."/>
            <person name="Song X.-Z."/>
            <person name="Zhang L."/>
            <person name="Thornton R."/>
            <person name="Coyle M."/>
            <person name="Francisco L."/>
            <person name="Jackson L."/>
            <person name="Javaid M."/>
            <person name="Korchina V."/>
            <person name="Kovar C."/>
            <person name="Mata R."/>
            <person name="Mathew T."/>
            <person name="Ngo R."/>
            <person name="Nguyen L."/>
            <person name="Nguyen N."/>
            <person name="Okwuonu G."/>
            <person name="Ongeri F."/>
            <person name="Pham C."/>
            <person name="Simmons D."/>
            <person name="Wilczek-Boney K."/>
            <person name="Hale W."/>
            <person name="Jakkamsetti A."/>
            <person name="Pham P."/>
            <person name="Ruth R."/>
            <person name="San Lucas F."/>
            <person name="Warren J."/>
            <person name="Zhang J."/>
            <person name="Zhao Z."/>
            <person name="Zhou C."/>
            <person name="Zhu D."/>
            <person name="Lee S."/>
            <person name="Bess C."/>
            <person name="Blankenburg K."/>
            <person name="Forbes L."/>
            <person name="Fu Q."/>
            <person name="Gubbala S."/>
            <person name="Hirani K."/>
            <person name="Jayaseelan J.C."/>
            <person name="Lara F."/>
            <person name="Munidasa M."/>
            <person name="Palculict T."/>
            <person name="Patil S."/>
            <person name="Pu L.-L."/>
            <person name="Saada N."/>
            <person name="Tang L."/>
            <person name="Weissenberger G."/>
            <person name="Zhu Y."/>
            <person name="Hemphill L."/>
            <person name="Shang Y."/>
            <person name="Youmans B."/>
            <person name="Ayvaz T."/>
            <person name="Ross M."/>
            <person name="Santibanez J."/>
            <person name="Aqrawi P."/>
            <person name="Gross S."/>
            <person name="Joshi V."/>
            <person name="Fowler G."/>
            <person name="Nazareth L."/>
            <person name="Reid J."/>
            <person name="Worley K."/>
            <person name="Petrosino J."/>
            <person name="Highlander S."/>
            <person name="Gibbs R."/>
        </authorList>
    </citation>
    <scope>NUCLEOTIDE SEQUENCE [LARGE SCALE GENOMIC DNA]</scope>
    <source>
        <strain evidence="1 2">ATCC 700641</strain>
    </source>
</reference>
<dbReference type="HOGENOM" id="CLU_178606_0_0_9"/>
<dbReference type="eggNOG" id="ENOG5032SW2">
    <property type="taxonomic scope" value="Bacteria"/>
</dbReference>
<dbReference type="AlphaFoldDB" id="E7SAN2"/>
<sequence>MDMELKDFTEKEQEQINQGLSTAEISDKEAAKKLLALVPQEWIKRIPFFVRGHATTKTIERVAMRYPELYAVAKRQGDLPEKEREELRVIMTEVFEEKMNKHKIK</sequence>
<dbReference type="EMBL" id="AEQR01000019">
    <property type="protein sequence ID" value="EFV99141.1"/>
    <property type="molecule type" value="Genomic_DNA"/>
</dbReference>
<dbReference type="Proteomes" id="UP000002814">
    <property type="component" value="Unassembled WGS sequence"/>
</dbReference>
<protein>
    <submittedName>
        <fullName evidence="1">Uncharacterized protein</fullName>
    </submittedName>
</protein>
<evidence type="ECO:0000313" key="1">
    <source>
        <dbReference type="EMBL" id="EFV99141.1"/>
    </source>
</evidence>
<name>E7SAN2_9STRE</name>
<comment type="caution">
    <text evidence="1">The sequence shown here is derived from an EMBL/GenBank/DDBJ whole genome shotgun (WGS) entry which is preliminary data.</text>
</comment>